<dbReference type="Proteomes" id="UP000321026">
    <property type="component" value="Unassembled WGS sequence"/>
</dbReference>
<comment type="caution">
    <text evidence="1">The sequence shown here is derived from an EMBL/GenBank/DDBJ whole genome shotgun (WGS) entry which is preliminary data.</text>
</comment>
<accession>A0A5C7J7T5</accession>
<evidence type="ECO:0000313" key="1">
    <source>
        <dbReference type="EMBL" id="TXG76596.1"/>
    </source>
</evidence>
<dbReference type="EMBL" id="SSDS01000070">
    <property type="protein sequence ID" value="TXG76596.1"/>
    <property type="molecule type" value="Genomic_DNA"/>
</dbReference>
<reference evidence="1 2" key="1">
    <citation type="submission" date="2018-09" db="EMBL/GenBank/DDBJ databases">
        <title>Metagenome Assembled Genomes from an Advanced Water Purification Facility.</title>
        <authorList>
            <person name="Stamps B.W."/>
            <person name="Spear J.R."/>
        </authorList>
    </citation>
    <scope>NUCLEOTIDE SEQUENCE [LARGE SCALE GENOMIC DNA]</scope>
    <source>
        <strain evidence="1">Bin_63_2</strain>
    </source>
</reference>
<proteinExistence type="predicted"/>
<name>A0A5C7J7T5_9BACT</name>
<protein>
    <submittedName>
        <fullName evidence="1">Uncharacterized protein</fullName>
    </submittedName>
</protein>
<dbReference type="AlphaFoldDB" id="A0A5C7J7T5"/>
<sequence>MAKSQVQFTKDGEEKLQKIREKCVEANPEIAHGTMGCDIRHKATGNTWKFYKWHKWAVNVACVMTDKGIVQWEDGDYEIIGREVRLADILYMLSQRKERWVLSGFGIKISTSTENGVHETLLPINLLEDNLEDLPDETVDFIFNLIENK</sequence>
<organism evidence="1 2">
    <name type="scientific">Candidatus Dojkabacteria bacterium</name>
    <dbReference type="NCBI Taxonomy" id="2099670"/>
    <lineage>
        <taxon>Bacteria</taxon>
        <taxon>Candidatus Dojkabacteria</taxon>
    </lineage>
</organism>
<evidence type="ECO:0000313" key="2">
    <source>
        <dbReference type="Proteomes" id="UP000321026"/>
    </source>
</evidence>
<gene>
    <name evidence="1" type="ORF">E6Q11_04315</name>
</gene>